<proteinExistence type="predicted"/>
<dbReference type="AlphaFoldDB" id="A0A7J6GNC9"/>
<evidence type="ECO:0000313" key="2">
    <source>
        <dbReference type="EMBL" id="KAF4384387.1"/>
    </source>
</evidence>
<dbReference type="Pfam" id="PF14111">
    <property type="entry name" value="DUF4283"/>
    <property type="match status" value="1"/>
</dbReference>
<protein>
    <recommendedName>
        <fullName evidence="1">DUF4283 domain-containing protein</fullName>
    </recommendedName>
</protein>
<evidence type="ECO:0000313" key="3">
    <source>
        <dbReference type="Proteomes" id="UP000525078"/>
    </source>
</evidence>
<name>A0A7J6GNC9_CANSA</name>
<organism evidence="2 3">
    <name type="scientific">Cannabis sativa</name>
    <name type="common">Hemp</name>
    <name type="synonym">Marijuana</name>
    <dbReference type="NCBI Taxonomy" id="3483"/>
    <lineage>
        <taxon>Eukaryota</taxon>
        <taxon>Viridiplantae</taxon>
        <taxon>Streptophyta</taxon>
        <taxon>Embryophyta</taxon>
        <taxon>Tracheophyta</taxon>
        <taxon>Spermatophyta</taxon>
        <taxon>Magnoliopsida</taxon>
        <taxon>eudicotyledons</taxon>
        <taxon>Gunneridae</taxon>
        <taxon>Pentapetalae</taxon>
        <taxon>rosids</taxon>
        <taxon>fabids</taxon>
        <taxon>Rosales</taxon>
        <taxon>Cannabaceae</taxon>
        <taxon>Cannabis</taxon>
    </lineage>
</organism>
<sequence length="193" mass="22119">MFYFVIKKPFMEMGVESFCASLWKTRVKVDLPFLVKAYSNIFCFGFEKASDRKWVLDHGPWCIKGDLLVMMSWSSSFGIKELSFNTRRLWIQIHNLPHDLFFRANANLLGAQAGRDVSIELDESKLVSWNNWIRVQVEIEMPLSSSTNRPHRLINSNNFRADEYSGGSRTKHSVISLLESDAESSTSNTANDA</sequence>
<dbReference type="InterPro" id="IPR040256">
    <property type="entry name" value="At4g02000-like"/>
</dbReference>
<comment type="caution">
    <text evidence="2">The sequence shown here is derived from an EMBL/GenBank/DDBJ whole genome shotgun (WGS) entry which is preliminary data.</text>
</comment>
<gene>
    <name evidence="2" type="ORF">F8388_004620</name>
</gene>
<reference evidence="2 3" key="1">
    <citation type="journal article" date="2020" name="bioRxiv">
        <title>Sequence and annotation of 42 cannabis genomes reveals extensive copy number variation in cannabinoid synthesis and pathogen resistance genes.</title>
        <authorList>
            <person name="Mckernan K.J."/>
            <person name="Helbert Y."/>
            <person name="Kane L.T."/>
            <person name="Ebling H."/>
            <person name="Zhang L."/>
            <person name="Liu B."/>
            <person name="Eaton Z."/>
            <person name="Mclaughlin S."/>
            <person name="Kingan S."/>
            <person name="Baybayan P."/>
            <person name="Concepcion G."/>
            <person name="Jordan M."/>
            <person name="Riva A."/>
            <person name="Barbazuk W."/>
            <person name="Harkins T."/>
        </authorList>
    </citation>
    <scope>NUCLEOTIDE SEQUENCE [LARGE SCALE GENOMIC DNA]</scope>
    <source>
        <strain evidence="3">cv. Jamaican Lion 4</strain>
        <tissue evidence="2">Leaf</tissue>
    </source>
</reference>
<dbReference type="PANTHER" id="PTHR31286">
    <property type="entry name" value="GLYCINE-RICH CELL WALL STRUCTURAL PROTEIN 1.8-LIKE"/>
    <property type="match status" value="1"/>
</dbReference>
<accession>A0A7J6GNC9</accession>
<dbReference type="EMBL" id="JAATIP010000048">
    <property type="protein sequence ID" value="KAF4384387.1"/>
    <property type="molecule type" value="Genomic_DNA"/>
</dbReference>
<feature type="domain" description="DUF4283" evidence="1">
    <location>
        <begin position="15"/>
        <end position="80"/>
    </location>
</feature>
<dbReference type="PANTHER" id="PTHR31286:SF180">
    <property type="entry name" value="OS10G0362600 PROTEIN"/>
    <property type="match status" value="1"/>
</dbReference>
<dbReference type="Proteomes" id="UP000525078">
    <property type="component" value="Unassembled WGS sequence"/>
</dbReference>
<dbReference type="InterPro" id="IPR025558">
    <property type="entry name" value="DUF4283"/>
</dbReference>
<evidence type="ECO:0000259" key="1">
    <source>
        <dbReference type="Pfam" id="PF14111"/>
    </source>
</evidence>